<keyword evidence="7" id="KW-0812">Transmembrane</keyword>
<dbReference type="GO" id="GO:0006869">
    <property type="term" value="P:lipid transport"/>
    <property type="evidence" value="ECO:0007669"/>
    <property type="project" value="UniProtKB-KW"/>
</dbReference>
<dbReference type="InterPro" id="IPR057349">
    <property type="entry name" value="C2_Mug190_3rd"/>
</dbReference>
<feature type="region of interest" description="Disordered" evidence="6">
    <location>
        <begin position="705"/>
        <end position="728"/>
    </location>
</feature>
<dbReference type="SUPFAM" id="SSF49562">
    <property type="entry name" value="C2 domain (Calcium/lipid-binding domain, CaLB)"/>
    <property type="match status" value="2"/>
</dbReference>
<dbReference type="CDD" id="cd21676">
    <property type="entry name" value="SMP_Mug190"/>
    <property type="match status" value="1"/>
</dbReference>
<feature type="domain" description="SMP-LTD" evidence="9">
    <location>
        <begin position="185"/>
        <end position="424"/>
    </location>
</feature>
<evidence type="ECO:0000256" key="1">
    <source>
        <dbReference type="ARBA" id="ARBA00004370"/>
    </source>
</evidence>
<evidence type="ECO:0000313" key="10">
    <source>
        <dbReference type="EMBL" id="KAF5366289.1"/>
    </source>
</evidence>
<feature type="domain" description="C2" evidence="8">
    <location>
        <begin position="670"/>
        <end position="806"/>
    </location>
</feature>
<dbReference type="OrthoDB" id="419768at2759"/>
<dbReference type="Pfam" id="PF25669">
    <property type="entry name" value="SMP_MUG190-like"/>
    <property type="match status" value="1"/>
</dbReference>
<evidence type="ECO:0000256" key="3">
    <source>
        <dbReference type="ARBA" id="ARBA00023055"/>
    </source>
</evidence>
<keyword evidence="3" id="KW-0445">Lipid transport</keyword>
<dbReference type="InterPro" id="IPR031468">
    <property type="entry name" value="SMP_LBD"/>
</dbReference>
<feature type="domain" description="C2" evidence="8">
    <location>
        <begin position="427"/>
        <end position="558"/>
    </location>
</feature>
<feature type="region of interest" description="Disordered" evidence="6">
    <location>
        <begin position="600"/>
        <end position="671"/>
    </location>
</feature>
<keyword evidence="2" id="KW-0813">Transport</keyword>
<feature type="region of interest" description="Disordered" evidence="6">
    <location>
        <begin position="1"/>
        <end position="81"/>
    </location>
</feature>
<comment type="caution">
    <text evidence="10">The sequence shown here is derived from an EMBL/GenBank/DDBJ whole genome shotgun (WGS) entry which is preliminary data.</text>
</comment>
<feature type="region of interest" description="Disordered" evidence="6">
    <location>
        <begin position="295"/>
        <end position="317"/>
    </location>
</feature>
<sequence>MSGKDDTKNSPPKSTEREVTDPITRRPLFIHDSSSAELDQVISGQTDASDKSASSSNKKNRSMEELIRDETRQPWWTDPDDTGSRLRTRFALLAGAAAGVGGSASIVLSSILGGVFGSSRNGSGRLVWTDFLVGSLGCTLIALATAGFVFYNNFLDLAGEEGDKGESQPDVQSEKEPSAEPSQSNPESALWLNSFLSTLWPIVNPILFTSLSDMLEDSLQASLPKFINGVRVADLGQGKEPIRILGMRTLDSFEHGVKSMDSGPKSSDAEGDDNSNEETLGGNYVNLELALAYRTRSSKHDPSSSSDKKENSPRDMKTQAQHMHLLIEFYLSGPGGIVFPVFVEVTGFVGSARLRIQLTPDPPFLNLLTLTFLGQPKVTISVTPLARDFMNMMDVPGLSSFIQESIDSVMNTYVAPRSMTLDLKTMLTGREKVDTEAKGVVIVVVKSAKNFRDGDAIKAWKLWKGEDREKESKGDVYVTVGWGKWGKVLWKTRVIQNEGHPVWEETTVLLVTPAELNAKEKIKLQLWDSDRFTAHDNLGAVEVDLGDIMRSKRNINTLVTRTDPLKGDDGSDWPGTLTWNCGYFEKTGIEELMESLKNSQAKAKPAVQSGDAPEQVQEVEERDKQGQGQHNTNPIEELKQGLEKVAQEVGEKTGDSHSRETVKHTEKEKEKEAIDDMIAGSPPAKEWPAGILSVRVMQIAGVEVQNTKNRTSTKEDEGASGGGGDAPSPYCTIVINHQRVYKTRTKMKESNPYYDAGTERFIPSWLSSIVMIAVRDFRQHEQHPLIGVVILPIHSLFTSRGRSQITDTFPLQGGIGCGRMRVSLVFRSLKISIPGPRARIPLADAGEGKTGRECNLGLGWESGTLEIYPETISFQPEGAGNDFHLESSKIIFKTLFGKGKVLPNSNDECQSQTWNSRRGKPIRLPVLRKFSSCVLIQFRKRVHVLEYKVLAFATVWLRDIPDTEEVDAVVEVWENLDDAMEWARFNYNSIGQGMAQVFGEDGNAGEGRENGKQKPSPKKLGTLHMKMRFWPGLSGYHRKAGNHDKGLADVMEMLDCMESSREEIQADLGIRFDEEEDDDDSSSSSSSSSSDESEGEDEGNGETGRVGANVGGLKDEVKGYRSRKKELHRNHRGLMQWGFARKLAWMGHEAEDKSQEVKEKIVGRMKHGNKYGLDGGMEKEA</sequence>
<feature type="transmembrane region" description="Helical" evidence="7">
    <location>
        <begin position="325"/>
        <end position="343"/>
    </location>
</feature>
<evidence type="ECO:0000256" key="5">
    <source>
        <dbReference type="ARBA" id="ARBA00023136"/>
    </source>
</evidence>
<feature type="region of interest" description="Disordered" evidence="6">
    <location>
        <begin position="161"/>
        <end position="186"/>
    </location>
</feature>
<protein>
    <submittedName>
        <fullName evidence="10">Uncharacterized protein</fullName>
    </submittedName>
</protein>
<feature type="region of interest" description="Disordered" evidence="6">
    <location>
        <begin position="1073"/>
        <end position="1126"/>
    </location>
</feature>
<feature type="compositionally biased region" description="Basic and acidic residues" evidence="6">
    <location>
        <begin position="298"/>
        <end position="317"/>
    </location>
</feature>
<dbReference type="Pfam" id="PF00168">
    <property type="entry name" value="C2"/>
    <property type="match status" value="2"/>
</dbReference>
<keyword evidence="4" id="KW-0446">Lipid-binding</keyword>
<keyword evidence="5 7" id="KW-0472">Membrane</keyword>
<accession>A0A8H5GJK9</accession>
<proteinExistence type="predicted"/>
<dbReference type="Proteomes" id="UP000559256">
    <property type="component" value="Unassembled WGS sequence"/>
</dbReference>
<dbReference type="InterPro" id="IPR035892">
    <property type="entry name" value="C2_domain_sf"/>
</dbReference>
<feature type="compositionally biased region" description="Basic and acidic residues" evidence="6">
    <location>
        <begin position="161"/>
        <end position="178"/>
    </location>
</feature>
<dbReference type="GO" id="GO:0008289">
    <property type="term" value="F:lipid binding"/>
    <property type="evidence" value="ECO:0007669"/>
    <property type="project" value="UniProtKB-KW"/>
</dbReference>
<dbReference type="PANTHER" id="PTHR47348">
    <property type="entry name" value="MEIOTICALLY UP-REGULATED GENE 190 PROTEIN"/>
    <property type="match status" value="1"/>
</dbReference>
<dbReference type="PROSITE" id="PS50004">
    <property type="entry name" value="C2"/>
    <property type="match status" value="2"/>
</dbReference>
<reference evidence="10 11" key="1">
    <citation type="journal article" date="2020" name="ISME J.">
        <title>Uncovering the hidden diversity of litter-decomposition mechanisms in mushroom-forming fungi.</title>
        <authorList>
            <person name="Floudas D."/>
            <person name="Bentzer J."/>
            <person name="Ahren D."/>
            <person name="Johansson T."/>
            <person name="Persson P."/>
            <person name="Tunlid A."/>
        </authorList>
    </citation>
    <scope>NUCLEOTIDE SEQUENCE [LARGE SCALE GENOMIC DNA]</scope>
    <source>
        <strain evidence="10 11">CBS 291.85</strain>
    </source>
</reference>
<feature type="transmembrane region" description="Helical" evidence="7">
    <location>
        <begin position="90"/>
        <end position="111"/>
    </location>
</feature>
<evidence type="ECO:0000259" key="9">
    <source>
        <dbReference type="PROSITE" id="PS51847"/>
    </source>
</evidence>
<feature type="compositionally biased region" description="Basic and acidic residues" evidence="6">
    <location>
        <begin position="61"/>
        <end position="72"/>
    </location>
</feature>
<feature type="transmembrane region" description="Helical" evidence="7">
    <location>
        <begin position="131"/>
        <end position="151"/>
    </location>
</feature>
<name>A0A8H5GJK9_9AGAR</name>
<feature type="compositionally biased region" description="Basic and acidic residues" evidence="6">
    <location>
        <begin position="636"/>
        <end position="671"/>
    </location>
</feature>
<feature type="compositionally biased region" description="Polar residues" evidence="6">
    <location>
        <begin position="32"/>
        <end position="46"/>
    </location>
</feature>
<dbReference type="SMART" id="SM00239">
    <property type="entry name" value="C2"/>
    <property type="match status" value="2"/>
</dbReference>
<dbReference type="Pfam" id="PF25331">
    <property type="entry name" value="C2_Mug190_3rd"/>
    <property type="match status" value="1"/>
</dbReference>
<dbReference type="PROSITE" id="PS51847">
    <property type="entry name" value="SMP"/>
    <property type="match status" value="1"/>
</dbReference>
<dbReference type="AlphaFoldDB" id="A0A8H5GJK9"/>
<keyword evidence="7" id="KW-1133">Transmembrane helix</keyword>
<evidence type="ECO:0000256" key="7">
    <source>
        <dbReference type="SAM" id="Phobius"/>
    </source>
</evidence>
<feature type="compositionally biased region" description="Acidic residues" evidence="6">
    <location>
        <begin position="1091"/>
        <end position="1100"/>
    </location>
</feature>
<comment type="subcellular location">
    <subcellularLocation>
        <location evidence="1">Membrane</location>
    </subcellularLocation>
</comment>
<dbReference type="EMBL" id="JAACJM010000024">
    <property type="protein sequence ID" value="KAF5366289.1"/>
    <property type="molecule type" value="Genomic_DNA"/>
</dbReference>
<dbReference type="GO" id="GO:0016020">
    <property type="term" value="C:membrane"/>
    <property type="evidence" value="ECO:0007669"/>
    <property type="project" value="UniProtKB-SubCell"/>
</dbReference>
<keyword evidence="11" id="KW-1185">Reference proteome</keyword>
<evidence type="ECO:0000256" key="6">
    <source>
        <dbReference type="SAM" id="MobiDB-lite"/>
    </source>
</evidence>
<dbReference type="Gene3D" id="2.60.40.150">
    <property type="entry name" value="C2 domain"/>
    <property type="match status" value="2"/>
</dbReference>
<evidence type="ECO:0000313" key="11">
    <source>
        <dbReference type="Proteomes" id="UP000559256"/>
    </source>
</evidence>
<organism evidence="10 11">
    <name type="scientific">Tetrapyrgos nigripes</name>
    <dbReference type="NCBI Taxonomy" id="182062"/>
    <lineage>
        <taxon>Eukaryota</taxon>
        <taxon>Fungi</taxon>
        <taxon>Dikarya</taxon>
        <taxon>Basidiomycota</taxon>
        <taxon>Agaricomycotina</taxon>
        <taxon>Agaricomycetes</taxon>
        <taxon>Agaricomycetidae</taxon>
        <taxon>Agaricales</taxon>
        <taxon>Marasmiineae</taxon>
        <taxon>Marasmiaceae</taxon>
        <taxon>Tetrapyrgos</taxon>
    </lineage>
</organism>
<feature type="region of interest" description="Disordered" evidence="6">
    <location>
        <begin position="998"/>
        <end position="1021"/>
    </location>
</feature>
<dbReference type="InterPro" id="IPR000008">
    <property type="entry name" value="C2_dom"/>
</dbReference>
<feature type="region of interest" description="Disordered" evidence="6">
    <location>
        <begin position="255"/>
        <end position="280"/>
    </location>
</feature>
<gene>
    <name evidence="10" type="ORF">D9758_005797</name>
</gene>
<feature type="compositionally biased region" description="Basic and acidic residues" evidence="6">
    <location>
        <begin position="1"/>
        <end position="24"/>
    </location>
</feature>
<evidence type="ECO:0000256" key="2">
    <source>
        <dbReference type="ARBA" id="ARBA00022448"/>
    </source>
</evidence>
<evidence type="ECO:0000256" key="4">
    <source>
        <dbReference type="ARBA" id="ARBA00023121"/>
    </source>
</evidence>
<dbReference type="PANTHER" id="PTHR47348:SF2">
    <property type="entry name" value="MEIOTICALLY UP-REGULATED 190 PROTEIN"/>
    <property type="match status" value="1"/>
</dbReference>
<evidence type="ECO:0000259" key="8">
    <source>
        <dbReference type="PROSITE" id="PS50004"/>
    </source>
</evidence>